<keyword evidence="3" id="KW-0326">Glycosidase</keyword>
<evidence type="ECO:0000256" key="2">
    <source>
        <dbReference type="ARBA" id="ARBA00022801"/>
    </source>
</evidence>
<evidence type="ECO:0000259" key="8">
    <source>
        <dbReference type="Pfam" id="PF18565"/>
    </source>
</evidence>
<dbReference type="SUPFAM" id="SSF49303">
    <property type="entry name" value="beta-Galactosidase/glucuronidase domain"/>
    <property type="match status" value="1"/>
</dbReference>
<protein>
    <submittedName>
        <fullName evidence="9">Beta-galactosidase</fullName>
    </submittedName>
</protein>
<dbReference type="GO" id="GO:0004553">
    <property type="term" value="F:hydrolase activity, hydrolyzing O-glycosyl compounds"/>
    <property type="evidence" value="ECO:0007669"/>
    <property type="project" value="InterPro"/>
</dbReference>
<proteinExistence type="inferred from homology"/>
<dbReference type="PANTHER" id="PTHR42732:SF1">
    <property type="entry name" value="BETA-MANNOSIDASE"/>
    <property type="match status" value="1"/>
</dbReference>
<evidence type="ECO:0000256" key="1">
    <source>
        <dbReference type="ARBA" id="ARBA00007401"/>
    </source>
</evidence>
<reference evidence="9 10" key="1">
    <citation type="submission" date="2016-10" db="EMBL/GenBank/DDBJ databases">
        <authorList>
            <person name="de Groot N.N."/>
        </authorList>
    </citation>
    <scope>NUCLEOTIDE SEQUENCE [LARGE SCALE GENOMIC DNA]</scope>
    <source>
        <strain evidence="9 10">DSM 22900</strain>
    </source>
</reference>
<gene>
    <name evidence="9" type="ORF">SAMN05421747_10589</name>
</gene>
<organism evidence="9 10">
    <name type="scientific">Parapedobacter composti</name>
    <dbReference type="NCBI Taxonomy" id="623281"/>
    <lineage>
        <taxon>Bacteria</taxon>
        <taxon>Pseudomonadati</taxon>
        <taxon>Bacteroidota</taxon>
        <taxon>Sphingobacteriia</taxon>
        <taxon>Sphingobacteriales</taxon>
        <taxon>Sphingobacteriaceae</taxon>
        <taxon>Parapedobacter</taxon>
    </lineage>
</organism>
<evidence type="ECO:0000259" key="5">
    <source>
        <dbReference type="Pfam" id="PF02836"/>
    </source>
</evidence>
<feature type="domain" description="DUF4982" evidence="7">
    <location>
        <begin position="636"/>
        <end position="694"/>
    </location>
</feature>
<accession>A0A1I1GUH4</accession>
<dbReference type="Pfam" id="PF16355">
    <property type="entry name" value="DUF4982"/>
    <property type="match status" value="1"/>
</dbReference>
<dbReference type="Gene3D" id="2.60.40.10">
    <property type="entry name" value="Immunoglobulins"/>
    <property type="match status" value="3"/>
</dbReference>
<feature type="domain" description="Glycoside hydrolase family 2 catalytic" evidence="5">
    <location>
        <begin position="311"/>
        <end position="482"/>
    </location>
</feature>
<evidence type="ECO:0000313" key="9">
    <source>
        <dbReference type="EMBL" id="SFC15106.1"/>
    </source>
</evidence>
<dbReference type="GO" id="GO:0005975">
    <property type="term" value="P:carbohydrate metabolic process"/>
    <property type="evidence" value="ECO:0007669"/>
    <property type="project" value="InterPro"/>
</dbReference>
<dbReference type="Pfam" id="PF00703">
    <property type="entry name" value="Glyco_hydro_2"/>
    <property type="match status" value="1"/>
</dbReference>
<dbReference type="InterPro" id="IPR008979">
    <property type="entry name" value="Galactose-bd-like_sf"/>
</dbReference>
<dbReference type="InterPro" id="IPR006101">
    <property type="entry name" value="Glyco_hydro_2"/>
</dbReference>
<feature type="domain" description="Glycosyl hydrolases family 2 sugar binding" evidence="6">
    <location>
        <begin position="94"/>
        <end position="187"/>
    </location>
</feature>
<dbReference type="InterPro" id="IPR036156">
    <property type="entry name" value="Beta-gal/glucu_dom_sf"/>
</dbReference>
<name>A0A1I1GUH4_9SPHI</name>
<evidence type="ECO:0000313" key="10">
    <source>
        <dbReference type="Proteomes" id="UP000199577"/>
    </source>
</evidence>
<dbReference type="InterPro" id="IPR006102">
    <property type="entry name" value="Ig-like_GH2"/>
</dbReference>
<keyword evidence="2" id="KW-0378">Hydrolase</keyword>
<dbReference type="InterPro" id="IPR040605">
    <property type="entry name" value="Glyco_hydro2_dom5"/>
</dbReference>
<dbReference type="InterPro" id="IPR048229">
    <property type="entry name" value="GalB-like"/>
</dbReference>
<dbReference type="PANTHER" id="PTHR42732">
    <property type="entry name" value="BETA-GALACTOSIDASE"/>
    <property type="match status" value="1"/>
</dbReference>
<dbReference type="InterPro" id="IPR013783">
    <property type="entry name" value="Ig-like_fold"/>
</dbReference>
<evidence type="ECO:0000256" key="3">
    <source>
        <dbReference type="ARBA" id="ARBA00023295"/>
    </source>
</evidence>
<dbReference type="Pfam" id="PF02837">
    <property type="entry name" value="Glyco_hydro_2_N"/>
    <property type="match status" value="1"/>
</dbReference>
<evidence type="ECO:0000259" key="4">
    <source>
        <dbReference type="Pfam" id="PF00703"/>
    </source>
</evidence>
<dbReference type="RefSeq" id="WP_090972877.1">
    <property type="nucleotide sequence ID" value="NZ_FOLL01000005.1"/>
</dbReference>
<dbReference type="NCBIfam" id="NF041463">
    <property type="entry name" value="GalB"/>
    <property type="match status" value="1"/>
</dbReference>
<dbReference type="InterPro" id="IPR051913">
    <property type="entry name" value="GH2_Domain-Containing"/>
</dbReference>
<feature type="domain" description="Glycoside hydrolase family 2" evidence="8">
    <location>
        <begin position="708"/>
        <end position="809"/>
    </location>
</feature>
<feature type="domain" description="Glycoside hydrolase family 2 immunoglobulin-like beta-sandwich" evidence="4">
    <location>
        <begin position="201"/>
        <end position="302"/>
    </location>
</feature>
<dbReference type="PRINTS" id="PR00132">
    <property type="entry name" value="GLHYDRLASE2"/>
</dbReference>
<dbReference type="SUPFAM" id="SSF51445">
    <property type="entry name" value="(Trans)glycosidases"/>
    <property type="match status" value="1"/>
</dbReference>
<dbReference type="Proteomes" id="UP000199577">
    <property type="component" value="Unassembled WGS sequence"/>
</dbReference>
<dbReference type="InterPro" id="IPR032311">
    <property type="entry name" value="DUF4982"/>
</dbReference>
<dbReference type="AlphaFoldDB" id="A0A1I1GUH4"/>
<dbReference type="InterPro" id="IPR008964">
    <property type="entry name" value="Invasin/intimin_cell_adhesion"/>
</dbReference>
<evidence type="ECO:0000259" key="6">
    <source>
        <dbReference type="Pfam" id="PF02837"/>
    </source>
</evidence>
<dbReference type="InterPro" id="IPR006104">
    <property type="entry name" value="Glyco_hydro_2_N"/>
</dbReference>
<dbReference type="Gene3D" id="3.20.20.80">
    <property type="entry name" value="Glycosidases"/>
    <property type="match status" value="1"/>
</dbReference>
<dbReference type="InterPro" id="IPR023232">
    <property type="entry name" value="Glyco_hydro_2_AS"/>
</dbReference>
<dbReference type="InterPro" id="IPR006103">
    <property type="entry name" value="Glyco_hydro_2_cat"/>
</dbReference>
<dbReference type="Gene3D" id="2.60.120.260">
    <property type="entry name" value="Galactose-binding domain-like"/>
    <property type="match status" value="1"/>
</dbReference>
<comment type="similarity">
    <text evidence="1">Belongs to the glycosyl hydrolase 2 family.</text>
</comment>
<dbReference type="Pfam" id="PF02836">
    <property type="entry name" value="Glyco_hydro_2_C"/>
    <property type="match status" value="1"/>
</dbReference>
<dbReference type="SUPFAM" id="SSF49785">
    <property type="entry name" value="Galactose-binding domain-like"/>
    <property type="match status" value="1"/>
</dbReference>
<sequence length="817" mass="91547">MTSYNAIITWGWLVAVVLTANCRPVGVTAVPKDDDRTEFNVGWKFQLGDDSLAMAPGYDDADWRVLDLPHDWSIEGSFSADHPAGNAGGALPGGIGWYRKRFDVPENAEGRMLYIDFDGIYRNSEVWINGHYLGKRPYGYSAFRYDLTPYLFSRGEPNVIAVRVDNSAQPNSRWYSGSGIYRNVHLVARHPVGVAHWGAFVTTPRITDEHALVIQHTELENLTGEPQQLTVVLSVFDNQGQAVGSVERDFQLADSMGVLDLLLEVPNPKRWSVDSPVLYHAVTTVKQGNKVLDRHVERFGIREFRFDVQGGFSLNGVPTRLHGVCMHHDLGALGAAVNRRAMERQLEILRTMGANAIRISHNPPAKEFLELCDEKGFLVVNEAFDMWRKRKTKFDYHIDFDAWHERDLRDLVRRDRNHPSVILWSIGNEIREQFDSTGITITRDLVNIVKSEDTTRPVTAALTETEYGKNFIAQAEVLDVLGFNYKYADYPRLPTSFPGRPLYASETTSALQTRGHYEPEHDTLRFWPASGAQKYVENGNPDYTVSAYDHVAAYWGTRHETAWSAVKSADYLAGLFVWTGFDYLGEPVPYPFPARSSYYGIVDLAGFPKDVYYMYQSEWTDEPVLHIFPHWNWNAGDTVAVWAYYNNADEVELLLNGKSLGSRRKEDGALHVAWDVPFEPGQVKAISRKSGQVVLERTVNTAGPPASIRLTADRNTVRADGQDLSFVTVEVIDKEGNLVPDAALLIHFSVDGPGEVAAVDNGYQASLEPFQDTKRKTFNGKCLVIIRPGTKSGVATVRAHAEGLADATVGVKMIVKR</sequence>
<dbReference type="InterPro" id="IPR017853">
    <property type="entry name" value="GH"/>
</dbReference>
<dbReference type="SUPFAM" id="SSF49373">
    <property type="entry name" value="Invasin/intimin cell-adhesion fragments"/>
    <property type="match status" value="1"/>
</dbReference>
<dbReference type="OrthoDB" id="9801077at2"/>
<evidence type="ECO:0000259" key="7">
    <source>
        <dbReference type="Pfam" id="PF16355"/>
    </source>
</evidence>
<dbReference type="Pfam" id="PF18565">
    <property type="entry name" value="Glyco_hydro2_C5"/>
    <property type="match status" value="1"/>
</dbReference>
<dbReference type="EMBL" id="FOLL01000005">
    <property type="protein sequence ID" value="SFC15106.1"/>
    <property type="molecule type" value="Genomic_DNA"/>
</dbReference>
<keyword evidence="10" id="KW-1185">Reference proteome</keyword>
<dbReference type="STRING" id="623281.SAMN05421747_10589"/>
<dbReference type="PROSITE" id="PS00608">
    <property type="entry name" value="GLYCOSYL_HYDROL_F2_2"/>
    <property type="match status" value="1"/>
</dbReference>